<evidence type="ECO:0000313" key="1">
    <source>
        <dbReference type="EMBL" id="CAH2283556.1"/>
    </source>
</evidence>
<name>A0AAD1S039_PELCU</name>
<dbReference type="AlphaFoldDB" id="A0AAD1S039"/>
<dbReference type="Proteomes" id="UP001295444">
    <property type="component" value="Chromosome 04"/>
</dbReference>
<sequence>MLPLTVPQPLLKSIQHTCNTFIWDNKKPRIPHRLLYTQVKQGGVGLPNINQYYKAAALTAGIMLHSPKGDISWVDMENAQLKTLNIVDVLWTPKHLRIPKLDLFHSTSLTLSTWDTFMATMGCKLSFHPRAPLTALRTASPNLPLTRWTKAGITNIQHLVDNKGVIAFADIQAKWHLPMREVFTYLRLKGTILTHVNLHDNTREQSLVAGGILDRCWAAPNKPKAISLCYKMWETTLPQHTPLCKTKWEEDCSLHLSEDDWVRAINSLSKLTRCYTHIEAHRKLLDLAREHRQVCAITILAARNLLATNWKSHLCPSKTQLWDKIQQYHVYERMTMTHSIESQQFHSTWKQWTCLYDQATNHQNPP</sequence>
<evidence type="ECO:0000313" key="2">
    <source>
        <dbReference type="Proteomes" id="UP001295444"/>
    </source>
</evidence>
<organism evidence="1 2">
    <name type="scientific">Pelobates cultripes</name>
    <name type="common">Western spadefoot toad</name>
    <dbReference type="NCBI Taxonomy" id="61616"/>
    <lineage>
        <taxon>Eukaryota</taxon>
        <taxon>Metazoa</taxon>
        <taxon>Chordata</taxon>
        <taxon>Craniata</taxon>
        <taxon>Vertebrata</taxon>
        <taxon>Euteleostomi</taxon>
        <taxon>Amphibia</taxon>
        <taxon>Batrachia</taxon>
        <taxon>Anura</taxon>
        <taxon>Pelobatoidea</taxon>
        <taxon>Pelobatidae</taxon>
        <taxon>Pelobates</taxon>
    </lineage>
</organism>
<protein>
    <submittedName>
        <fullName evidence="1">Uncharacterized protein</fullName>
    </submittedName>
</protein>
<reference evidence="1" key="1">
    <citation type="submission" date="2022-03" db="EMBL/GenBank/DDBJ databases">
        <authorList>
            <person name="Alioto T."/>
            <person name="Alioto T."/>
            <person name="Gomez Garrido J."/>
        </authorList>
    </citation>
    <scope>NUCLEOTIDE SEQUENCE</scope>
</reference>
<accession>A0AAD1S039</accession>
<proteinExistence type="predicted"/>
<keyword evidence="2" id="KW-1185">Reference proteome</keyword>
<gene>
    <name evidence="1" type="ORF">PECUL_23A024856</name>
</gene>
<dbReference type="EMBL" id="OW240915">
    <property type="protein sequence ID" value="CAH2283556.1"/>
    <property type="molecule type" value="Genomic_DNA"/>
</dbReference>